<evidence type="ECO:0000256" key="1">
    <source>
        <dbReference type="SAM" id="MobiDB-lite"/>
    </source>
</evidence>
<reference evidence="2 3" key="1">
    <citation type="submission" date="2022-01" db="EMBL/GenBank/DDBJ databases">
        <title>A chromosomal length assembly of Cordylochernes scorpioides.</title>
        <authorList>
            <person name="Zeh D."/>
            <person name="Zeh J."/>
        </authorList>
    </citation>
    <scope>NUCLEOTIDE SEQUENCE [LARGE SCALE GENOMIC DNA]</scope>
    <source>
        <strain evidence="2">IN4F17</strain>
        <tissue evidence="2">Whole Body</tissue>
    </source>
</reference>
<protein>
    <submittedName>
        <fullName evidence="2">Uncharacterized protein</fullName>
    </submittedName>
</protein>
<feature type="region of interest" description="Disordered" evidence="1">
    <location>
        <begin position="72"/>
        <end position="96"/>
    </location>
</feature>
<feature type="compositionally biased region" description="Basic and acidic residues" evidence="1">
    <location>
        <begin position="284"/>
        <end position="305"/>
    </location>
</feature>
<feature type="region of interest" description="Disordered" evidence="1">
    <location>
        <begin position="333"/>
        <end position="352"/>
    </location>
</feature>
<gene>
    <name evidence="2" type="ORF">LAZ67_14003330</name>
</gene>
<proteinExistence type="predicted"/>
<organism evidence="2 3">
    <name type="scientific">Cordylochernes scorpioides</name>
    <dbReference type="NCBI Taxonomy" id="51811"/>
    <lineage>
        <taxon>Eukaryota</taxon>
        <taxon>Metazoa</taxon>
        <taxon>Ecdysozoa</taxon>
        <taxon>Arthropoda</taxon>
        <taxon>Chelicerata</taxon>
        <taxon>Arachnida</taxon>
        <taxon>Pseudoscorpiones</taxon>
        <taxon>Cheliferoidea</taxon>
        <taxon>Chernetidae</taxon>
        <taxon>Cordylochernes</taxon>
    </lineage>
</organism>
<name>A0ABY6L9G1_9ARAC</name>
<evidence type="ECO:0000313" key="2">
    <source>
        <dbReference type="EMBL" id="UYV77107.1"/>
    </source>
</evidence>
<feature type="region of interest" description="Disordered" evidence="1">
    <location>
        <begin position="115"/>
        <end position="134"/>
    </location>
</feature>
<feature type="region of interest" description="Disordered" evidence="1">
    <location>
        <begin position="165"/>
        <end position="207"/>
    </location>
</feature>
<feature type="compositionally biased region" description="Basic and acidic residues" evidence="1">
    <location>
        <begin position="265"/>
        <end position="277"/>
    </location>
</feature>
<feature type="compositionally biased region" description="Basic and acidic residues" evidence="1">
    <location>
        <begin position="41"/>
        <end position="51"/>
    </location>
</feature>
<evidence type="ECO:0000313" key="3">
    <source>
        <dbReference type="Proteomes" id="UP001235939"/>
    </source>
</evidence>
<accession>A0ABY6L9G1</accession>
<sequence>MAQPRTGSARPSLESLLRAMVKQQSVMMDILGIEEDDSEDEPKGDGVKDSEENGESLLRAMVKQQSVMMDILGIEEDDSEDEPKGDGVKDSEENGENLLRAMVKQQSVMMDILGIEEDDSDDEPKGDGVKDSETAIKGCESVKNTEEILLRKSLLLLKKMKKAEVEKNSVVETEESEKAEVDKKSVEADESEKAEVEKNSVIGTDSAEPITKEVDVSVGIDSDNAGLRDLDDATFTQAGEIDNNTRNTEESSDCVIDVPNTQAGEIDKDSENTEKLSDCIIDVLDTHAGEKEPSKESGTGKKEPKPGTGEEAPPKDMDLLDDRYLKSGIPAQWLIDGGEDDPEECQYPLRPGPPCALGKRQMMFLLQNSGKASRSLDSGRTR</sequence>
<dbReference type="Proteomes" id="UP001235939">
    <property type="component" value="Chromosome 14"/>
</dbReference>
<dbReference type="EMBL" id="CP092876">
    <property type="protein sequence ID" value="UYV77107.1"/>
    <property type="molecule type" value="Genomic_DNA"/>
</dbReference>
<feature type="compositionally biased region" description="Basic and acidic residues" evidence="1">
    <location>
        <begin position="82"/>
        <end position="92"/>
    </location>
</feature>
<feature type="compositionally biased region" description="Basic and acidic residues" evidence="1">
    <location>
        <begin position="176"/>
        <end position="198"/>
    </location>
</feature>
<keyword evidence="3" id="KW-1185">Reference proteome</keyword>
<feature type="region of interest" description="Disordered" evidence="1">
    <location>
        <begin position="32"/>
        <end position="55"/>
    </location>
</feature>
<feature type="compositionally biased region" description="Basic and acidic residues" evidence="1">
    <location>
        <begin position="123"/>
        <end position="134"/>
    </location>
</feature>
<feature type="region of interest" description="Disordered" evidence="1">
    <location>
        <begin position="238"/>
        <end position="320"/>
    </location>
</feature>